<reference evidence="1" key="1">
    <citation type="submission" date="2020-05" db="EMBL/GenBank/DDBJ databases">
        <authorList>
            <person name="Chiriac C."/>
            <person name="Salcher M."/>
            <person name="Ghai R."/>
            <person name="Kavagutti S V."/>
        </authorList>
    </citation>
    <scope>NUCLEOTIDE SEQUENCE</scope>
</reference>
<proteinExistence type="predicted"/>
<dbReference type="AlphaFoldDB" id="A0A6J6DLS7"/>
<sequence length="36" mass="3658">MTGSKHTDNVCSNPMLPSVVMAPVAMSAIPVGKADT</sequence>
<protein>
    <submittedName>
        <fullName evidence="1">Unannotated protein</fullName>
    </submittedName>
</protein>
<organism evidence="1">
    <name type="scientific">freshwater metagenome</name>
    <dbReference type="NCBI Taxonomy" id="449393"/>
    <lineage>
        <taxon>unclassified sequences</taxon>
        <taxon>metagenomes</taxon>
        <taxon>ecological metagenomes</taxon>
    </lineage>
</organism>
<accession>A0A6J6DLS7</accession>
<gene>
    <name evidence="1" type="ORF">UFOPK1619_00613</name>
</gene>
<evidence type="ECO:0000313" key="1">
    <source>
        <dbReference type="EMBL" id="CAB4565070.1"/>
    </source>
</evidence>
<dbReference type="EMBL" id="CAEZTI010000105">
    <property type="protein sequence ID" value="CAB4565070.1"/>
    <property type="molecule type" value="Genomic_DNA"/>
</dbReference>
<name>A0A6J6DLS7_9ZZZZ</name>